<dbReference type="PROSITE" id="PS50181">
    <property type="entry name" value="FBOX"/>
    <property type="match status" value="1"/>
</dbReference>
<dbReference type="Gramene" id="Bra002819.1">
    <property type="protein sequence ID" value="Bra002819.1-P"/>
    <property type="gene ID" value="Bra002819"/>
</dbReference>
<dbReference type="Proteomes" id="UP000011750">
    <property type="component" value="Chromosome A10"/>
</dbReference>
<dbReference type="Pfam" id="PF24758">
    <property type="entry name" value="LRR_At5g56370"/>
    <property type="match status" value="1"/>
</dbReference>
<dbReference type="InterPro" id="IPR036047">
    <property type="entry name" value="F-box-like_dom_sf"/>
</dbReference>
<sequence>MTCLYLLVKILSHIPTKDVVATSLLFKRWEFLWTYMKRLEYDQEYQFVRRGIPELTLECGDILIQLPLRLLTCKTLVILDLKGWIDLNIPVTASLPSLMTLHIVLLRKSNYEHFSRILSSFSLLVDLMVEQRTSTAISTLDIAVPSLQRLFIRTVTKKDNGLRYSPHEKSIPKVMINAPCLKYLNIDDRGNDFNVIKDLTQVDMDPSIFSHVIESLRLKLSNYFKPQVIKWIVATAVSRNVRELDISYSSYPEKLNTLPSNLYTSKSLVVLKLSDWILLAVPPMVCLPSLKTLQLQQVAYFNEESLQRLLSNCPALEELKVDIWKDDNTRKFTIVVPSLQRLSLFIPFDYGIDGLVIKTPSLKYFKLRIHSSISHYCLVEHMPNLIEAYIDVEFPDIKSLIESITSVKRLEICLEVLYEEGIVFSQLEHLKLCRCKDCTSNLLVRLLKDSPNLRVLDLYEMIDHYYCGIIPWNPPSTVPACMLSSLQIFNWSAYSGVPGERDLAIYMLKNASHLKTATILSDECDIPELEMLKELAFSSRASTTCEFIGLSDLFNDYEFRSCERIQVRLSLVIITPSLESIPLQKLRSLSIMGMDRMDMLSDLPDALLVKILSSLPTKQVVSTMLLSKRWQFLWMFVSRLDYSDDDMCQDGRFLRFLYSSLLLHQAKVLESFTLKLSGNSRGIDLGVCVTPAVNRSVRELTIEIDASSTETQFILPRSLYTTGSRTLVTLKLQNAVLVDASEMVSFPLLKTLSLISMKYVK</sequence>
<keyword evidence="3" id="KW-1185">Reference proteome</keyword>
<dbReference type="PANTHER" id="PTHR31900">
    <property type="entry name" value="F-BOX/RNI SUPERFAMILY PROTEIN-RELATED"/>
    <property type="match status" value="1"/>
</dbReference>
<organism evidence="2 3">
    <name type="scientific">Brassica campestris</name>
    <name type="common">Field mustard</name>
    <dbReference type="NCBI Taxonomy" id="3711"/>
    <lineage>
        <taxon>Eukaryota</taxon>
        <taxon>Viridiplantae</taxon>
        <taxon>Streptophyta</taxon>
        <taxon>Embryophyta</taxon>
        <taxon>Tracheophyta</taxon>
        <taxon>Spermatophyta</taxon>
        <taxon>Magnoliopsida</taxon>
        <taxon>eudicotyledons</taxon>
        <taxon>Gunneridae</taxon>
        <taxon>Pentapetalae</taxon>
        <taxon>rosids</taxon>
        <taxon>malvids</taxon>
        <taxon>Brassicales</taxon>
        <taxon>Brassicaceae</taxon>
        <taxon>Brassiceae</taxon>
        <taxon>Brassica</taxon>
    </lineage>
</organism>
<dbReference type="InterPro" id="IPR055411">
    <property type="entry name" value="LRR_FXL15/At3g58940/PEG3-like"/>
</dbReference>
<dbReference type="Gene3D" id="3.80.10.10">
    <property type="entry name" value="Ribonuclease Inhibitor"/>
    <property type="match status" value="1"/>
</dbReference>
<name>M4CF37_BRACM</name>
<dbReference type="SUPFAM" id="SSF81383">
    <property type="entry name" value="F-box domain"/>
    <property type="match status" value="1"/>
</dbReference>
<dbReference type="InterPro" id="IPR001810">
    <property type="entry name" value="F-box_dom"/>
</dbReference>
<dbReference type="SMART" id="SM00579">
    <property type="entry name" value="FBD"/>
    <property type="match status" value="1"/>
</dbReference>
<dbReference type="Pfam" id="PF08387">
    <property type="entry name" value="FBD"/>
    <property type="match status" value="1"/>
</dbReference>
<dbReference type="HOGENOM" id="CLU_366540_0_0_1"/>
<dbReference type="AlphaFoldDB" id="M4CF37"/>
<dbReference type="InterPro" id="IPR053781">
    <property type="entry name" value="F-box_AtFBL13-like"/>
</dbReference>
<dbReference type="Gene3D" id="1.20.1280.50">
    <property type="match status" value="1"/>
</dbReference>
<protein>
    <recommendedName>
        <fullName evidence="1">F-box domain-containing protein</fullName>
    </recommendedName>
</protein>
<reference evidence="2 3" key="2">
    <citation type="journal article" date="2018" name="Hortic Res">
        <title>Improved Brassica rapa reference genome by single-molecule sequencing and chromosome conformation capture technologies.</title>
        <authorList>
            <person name="Zhang L."/>
            <person name="Cai X."/>
            <person name="Wu J."/>
            <person name="Liu M."/>
            <person name="Grob S."/>
            <person name="Cheng F."/>
            <person name="Liang J."/>
            <person name="Cai C."/>
            <person name="Liu Z."/>
            <person name="Liu B."/>
            <person name="Wang F."/>
            <person name="Li S."/>
            <person name="Liu F."/>
            <person name="Li X."/>
            <person name="Cheng L."/>
            <person name="Yang W."/>
            <person name="Li M.H."/>
            <person name="Grossniklaus U."/>
            <person name="Zheng H."/>
            <person name="Wang X."/>
        </authorList>
    </citation>
    <scope>NUCLEOTIDE SEQUENCE [LARGE SCALE GENOMIC DNA]</scope>
    <source>
        <strain evidence="2 3">cv. Chiifu-401-42</strain>
    </source>
</reference>
<dbReference type="InterPro" id="IPR050232">
    <property type="entry name" value="FBL13/AtMIF1-like"/>
</dbReference>
<dbReference type="CDD" id="cd22160">
    <property type="entry name" value="F-box_AtFBL13-like"/>
    <property type="match status" value="1"/>
</dbReference>
<dbReference type="EnsemblPlants" id="Bra002819.1">
    <property type="protein sequence ID" value="Bra002819.1-P"/>
    <property type="gene ID" value="Bra002819"/>
</dbReference>
<dbReference type="InterPro" id="IPR006566">
    <property type="entry name" value="FBD"/>
</dbReference>
<evidence type="ECO:0000313" key="3">
    <source>
        <dbReference type="Proteomes" id="UP000011750"/>
    </source>
</evidence>
<reference evidence="2" key="3">
    <citation type="submission" date="2023-03" db="UniProtKB">
        <authorList>
            <consortium name="EnsemblPlants"/>
        </authorList>
    </citation>
    <scope>IDENTIFICATION</scope>
    <source>
        <strain evidence="2">cv. Chiifu-401-42</strain>
    </source>
</reference>
<evidence type="ECO:0000313" key="2">
    <source>
        <dbReference type="EnsemblPlants" id="Bra002819.1-P"/>
    </source>
</evidence>
<dbReference type="SUPFAM" id="SSF52047">
    <property type="entry name" value="RNI-like"/>
    <property type="match status" value="1"/>
</dbReference>
<feature type="domain" description="F-box" evidence="1">
    <location>
        <begin position="597"/>
        <end position="633"/>
    </location>
</feature>
<dbReference type="PANTHER" id="PTHR31900:SF28">
    <property type="entry name" value="FBD DOMAIN-CONTAINING PROTEIN"/>
    <property type="match status" value="1"/>
</dbReference>
<proteinExistence type="predicted"/>
<dbReference type="SMART" id="SM00256">
    <property type="entry name" value="FBOX"/>
    <property type="match status" value="2"/>
</dbReference>
<dbReference type="Pfam" id="PF00646">
    <property type="entry name" value="F-box"/>
    <property type="match status" value="2"/>
</dbReference>
<reference evidence="2 3" key="1">
    <citation type="journal article" date="2011" name="Nat. Genet.">
        <title>The genome of the mesopolyploid crop species Brassica rapa.</title>
        <authorList>
            <consortium name="Brassica rapa Genome Sequencing Project Consortium"/>
            <person name="Wang X."/>
            <person name="Wang H."/>
            <person name="Wang J."/>
            <person name="Sun R."/>
            <person name="Wu J."/>
            <person name="Liu S."/>
            <person name="Bai Y."/>
            <person name="Mun J.H."/>
            <person name="Bancroft I."/>
            <person name="Cheng F."/>
            <person name="Huang S."/>
            <person name="Li X."/>
            <person name="Hua W."/>
            <person name="Wang J."/>
            <person name="Wang X."/>
            <person name="Freeling M."/>
            <person name="Pires J.C."/>
            <person name="Paterson A.H."/>
            <person name="Chalhoub B."/>
            <person name="Wang B."/>
            <person name="Hayward A."/>
            <person name="Sharpe A.G."/>
            <person name="Park B.S."/>
            <person name="Weisshaar B."/>
            <person name="Liu B."/>
            <person name="Li B."/>
            <person name="Liu B."/>
            <person name="Tong C."/>
            <person name="Song C."/>
            <person name="Duran C."/>
            <person name="Peng C."/>
            <person name="Geng C."/>
            <person name="Koh C."/>
            <person name="Lin C."/>
            <person name="Edwards D."/>
            <person name="Mu D."/>
            <person name="Shen D."/>
            <person name="Soumpourou E."/>
            <person name="Li F."/>
            <person name="Fraser F."/>
            <person name="Conant G."/>
            <person name="Lassalle G."/>
            <person name="King G.J."/>
            <person name="Bonnema G."/>
            <person name="Tang H."/>
            <person name="Wang H."/>
            <person name="Belcram H."/>
            <person name="Zhou H."/>
            <person name="Hirakawa H."/>
            <person name="Abe H."/>
            <person name="Guo H."/>
            <person name="Wang H."/>
            <person name="Jin H."/>
            <person name="Parkin I.A."/>
            <person name="Batley J."/>
            <person name="Kim J.S."/>
            <person name="Just J."/>
            <person name="Li J."/>
            <person name="Xu J."/>
            <person name="Deng J."/>
            <person name="Kim J.A."/>
            <person name="Li J."/>
            <person name="Yu J."/>
            <person name="Meng J."/>
            <person name="Wang J."/>
            <person name="Min J."/>
            <person name="Poulain J."/>
            <person name="Wang J."/>
            <person name="Hatakeyama K."/>
            <person name="Wu K."/>
            <person name="Wang L."/>
            <person name="Fang L."/>
            <person name="Trick M."/>
            <person name="Links M.G."/>
            <person name="Zhao M."/>
            <person name="Jin M."/>
            <person name="Ramchiary N."/>
            <person name="Drou N."/>
            <person name="Berkman P.J."/>
            <person name="Cai Q."/>
            <person name="Huang Q."/>
            <person name="Li R."/>
            <person name="Tabata S."/>
            <person name="Cheng S."/>
            <person name="Zhang S."/>
            <person name="Zhang S."/>
            <person name="Huang S."/>
            <person name="Sato S."/>
            <person name="Sun S."/>
            <person name="Kwon S.J."/>
            <person name="Choi S.R."/>
            <person name="Lee T.H."/>
            <person name="Fan W."/>
            <person name="Zhao X."/>
            <person name="Tan X."/>
            <person name="Xu X."/>
            <person name="Wang Y."/>
            <person name="Qiu Y."/>
            <person name="Yin Y."/>
            <person name="Li Y."/>
            <person name="Du Y."/>
            <person name="Liao Y."/>
            <person name="Lim Y."/>
            <person name="Narusaka Y."/>
            <person name="Wang Y."/>
            <person name="Wang Z."/>
            <person name="Li Z."/>
            <person name="Wang Z."/>
            <person name="Xiong Z."/>
            <person name="Zhang Z."/>
        </authorList>
    </citation>
    <scope>NUCLEOTIDE SEQUENCE [LARGE SCALE GENOMIC DNA]</scope>
    <source>
        <strain evidence="2 3">cv. Chiifu-401-42</strain>
    </source>
</reference>
<dbReference type="InterPro" id="IPR032675">
    <property type="entry name" value="LRR_dom_sf"/>
</dbReference>
<accession>M4CF37</accession>
<dbReference type="InParanoid" id="M4CF37"/>
<evidence type="ECO:0000259" key="1">
    <source>
        <dbReference type="PROSITE" id="PS50181"/>
    </source>
</evidence>